<dbReference type="EMBL" id="JAUSWC010000001">
    <property type="protein sequence ID" value="MDQ0485557.1"/>
    <property type="molecule type" value="Genomic_DNA"/>
</dbReference>
<dbReference type="Proteomes" id="UP001236795">
    <property type="component" value="Unassembled WGS sequence"/>
</dbReference>
<keyword evidence="1" id="KW-0732">Signal</keyword>
<sequence length="109" mass="11850">MTRRRVWAVVVAAFVAGGALAFAVVSVQDDGTPPVTAGPAHPSASRVPETRTELIEAWVTELRRTGRELPDDWETLTTGEIRARYLHQRLVNAPSADELDPGINGFADE</sequence>
<evidence type="ECO:0008006" key="4">
    <source>
        <dbReference type="Google" id="ProtNLM"/>
    </source>
</evidence>
<feature type="signal peptide" evidence="1">
    <location>
        <begin position="1"/>
        <end position="21"/>
    </location>
</feature>
<keyword evidence="3" id="KW-1185">Reference proteome</keyword>
<name>A0ABU0K865_9ACTN</name>
<proteinExistence type="predicted"/>
<evidence type="ECO:0000313" key="2">
    <source>
        <dbReference type="EMBL" id="MDQ0485557.1"/>
    </source>
</evidence>
<dbReference type="RefSeq" id="WP_161107292.1">
    <property type="nucleotide sequence ID" value="NZ_JAUSWC010000001.1"/>
</dbReference>
<reference evidence="2 3" key="1">
    <citation type="submission" date="2023-07" db="EMBL/GenBank/DDBJ databases">
        <title>Genomic Encyclopedia of Type Strains, Phase IV (KMG-IV): sequencing the most valuable type-strain genomes for metagenomic binning, comparative biology and taxonomic classification.</title>
        <authorList>
            <person name="Goeker M."/>
        </authorList>
    </citation>
    <scope>NUCLEOTIDE SEQUENCE [LARGE SCALE GENOMIC DNA]</scope>
    <source>
        <strain evidence="2 3">DSM 40573</strain>
    </source>
</reference>
<organism evidence="2 3">
    <name type="scientific">Streptomyces thermodiastaticus</name>
    <dbReference type="NCBI Taxonomy" id="44061"/>
    <lineage>
        <taxon>Bacteria</taxon>
        <taxon>Bacillati</taxon>
        <taxon>Actinomycetota</taxon>
        <taxon>Actinomycetes</taxon>
        <taxon>Kitasatosporales</taxon>
        <taxon>Streptomycetaceae</taxon>
        <taxon>Streptomyces</taxon>
    </lineage>
</organism>
<gene>
    <name evidence="2" type="ORF">QO019_000387</name>
</gene>
<comment type="caution">
    <text evidence="2">The sequence shown here is derived from an EMBL/GenBank/DDBJ whole genome shotgun (WGS) entry which is preliminary data.</text>
</comment>
<feature type="chain" id="PRO_5046706528" description="Secreted protein" evidence="1">
    <location>
        <begin position="22"/>
        <end position="109"/>
    </location>
</feature>
<evidence type="ECO:0000313" key="3">
    <source>
        <dbReference type="Proteomes" id="UP001236795"/>
    </source>
</evidence>
<protein>
    <recommendedName>
        <fullName evidence="4">Secreted protein</fullName>
    </recommendedName>
</protein>
<evidence type="ECO:0000256" key="1">
    <source>
        <dbReference type="SAM" id="SignalP"/>
    </source>
</evidence>
<accession>A0ABU0K865</accession>